<accession>A0A1I1XU44</accession>
<feature type="chain" id="PRO_5011767254" evidence="2">
    <location>
        <begin position="27"/>
        <end position="153"/>
    </location>
</feature>
<dbReference type="AlphaFoldDB" id="A0A1I1XU44"/>
<dbReference type="STRING" id="380248.SAMN05216251_101540"/>
<dbReference type="RefSeq" id="WP_093711646.1">
    <property type="nucleotide sequence ID" value="NZ_FONG01000001.1"/>
</dbReference>
<gene>
    <name evidence="3" type="ORF">SAMN05216251_101540</name>
</gene>
<reference evidence="3 4" key="1">
    <citation type="submission" date="2016-10" db="EMBL/GenBank/DDBJ databases">
        <authorList>
            <person name="de Groot N.N."/>
        </authorList>
    </citation>
    <scope>NUCLEOTIDE SEQUENCE [LARGE SCALE GENOMIC DNA]</scope>
    <source>
        <strain evidence="3 4">CGMCC 4.3510</strain>
    </source>
</reference>
<evidence type="ECO:0000256" key="1">
    <source>
        <dbReference type="SAM" id="MobiDB-lite"/>
    </source>
</evidence>
<feature type="region of interest" description="Disordered" evidence="1">
    <location>
        <begin position="24"/>
        <end position="59"/>
    </location>
</feature>
<dbReference type="OrthoDB" id="3872804at2"/>
<feature type="signal peptide" evidence="2">
    <location>
        <begin position="1"/>
        <end position="26"/>
    </location>
</feature>
<keyword evidence="4" id="KW-1185">Reference proteome</keyword>
<feature type="compositionally biased region" description="Basic residues" evidence="1">
    <location>
        <begin position="44"/>
        <end position="53"/>
    </location>
</feature>
<proteinExistence type="predicted"/>
<sequence>MRTTRTAVAATAAVAALLTAAGTAAADTASPSTTPSGAPSTAHKAQKAPKFRKAPTGDGARALCKRVPRIDARIDRALARLNGPDTELGSVARLQKRVDNANAAGDTAVATYLKDKLTYRKSLVPTLNQRSTDLDAVRTWCGTQDFTAKGATK</sequence>
<protein>
    <submittedName>
        <fullName evidence="3">Uncharacterized protein</fullName>
    </submittedName>
</protein>
<name>A0A1I1XU44_9ACTN</name>
<feature type="compositionally biased region" description="Low complexity" evidence="1">
    <location>
        <begin position="24"/>
        <end position="42"/>
    </location>
</feature>
<dbReference type="Proteomes" id="UP000199323">
    <property type="component" value="Unassembled WGS sequence"/>
</dbReference>
<keyword evidence="2" id="KW-0732">Signal</keyword>
<organism evidence="3 4">
    <name type="scientific">Actinacidiphila alni</name>
    <dbReference type="NCBI Taxonomy" id="380248"/>
    <lineage>
        <taxon>Bacteria</taxon>
        <taxon>Bacillati</taxon>
        <taxon>Actinomycetota</taxon>
        <taxon>Actinomycetes</taxon>
        <taxon>Kitasatosporales</taxon>
        <taxon>Streptomycetaceae</taxon>
        <taxon>Actinacidiphila</taxon>
    </lineage>
</organism>
<evidence type="ECO:0000256" key="2">
    <source>
        <dbReference type="SAM" id="SignalP"/>
    </source>
</evidence>
<dbReference type="EMBL" id="FONG01000001">
    <property type="protein sequence ID" value="SFE10856.1"/>
    <property type="molecule type" value="Genomic_DNA"/>
</dbReference>
<evidence type="ECO:0000313" key="4">
    <source>
        <dbReference type="Proteomes" id="UP000199323"/>
    </source>
</evidence>
<evidence type="ECO:0000313" key="3">
    <source>
        <dbReference type="EMBL" id="SFE10856.1"/>
    </source>
</evidence>